<name>A0A2G8S0U6_9APHY</name>
<evidence type="ECO:0008006" key="3">
    <source>
        <dbReference type="Google" id="ProtNLM"/>
    </source>
</evidence>
<evidence type="ECO:0000313" key="1">
    <source>
        <dbReference type="EMBL" id="PIL27178.1"/>
    </source>
</evidence>
<evidence type="ECO:0000313" key="2">
    <source>
        <dbReference type="Proteomes" id="UP000230002"/>
    </source>
</evidence>
<proteinExistence type="predicted"/>
<dbReference type="Proteomes" id="UP000230002">
    <property type="component" value="Unassembled WGS sequence"/>
</dbReference>
<comment type="caution">
    <text evidence="1">The sequence shown here is derived from an EMBL/GenBank/DDBJ whole genome shotgun (WGS) entry which is preliminary data.</text>
</comment>
<sequence length="468" mass="52741">MSVHISIGLWVIMGSRIENIPVELLVDILVESQTPRTTPDKGPFEDVIEEWQRPATNWTLLMRVCRRFRNVIIDTSSLWARIPVTSNIVALQERLSRSRNSRLHLLFSGPCESALPFILPHTLRIRAIVTTPRFRVDSLASLIPLLKRSLPALERVHLDTARMNSDRGFIDRSKIEEVGSVLDETLHPRVNAVTLPRLLLPPKESGFWSQKLLHFDIRANYGIVSVTDRDDILAILRSTPQLESLVIIFPERAMPRDFNPQMLGVMPALFMGASRVEPAPLLRLRALTLLGPAWLTGPVLHGLDTPALEKLFVNTTDPYDVAAGVTLMFPARIRPLFSRDKRLHIHAGARGGGFRFGDCHCEAGRISSERLYLRVDTTQGHPSFPLLVLCRLFGEAKLDTLELSYFRGVEPEECGAWREVLETFPGLKKVRLFNNEKQSGAAMLAEIEALQKDGLNPEMEVEVEDAPW</sequence>
<dbReference type="OrthoDB" id="2750723at2759"/>
<accession>A0A2G8S0U6</accession>
<dbReference type="STRING" id="1077348.A0A2G8S0U6"/>
<dbReference type="AlphaFoldDB" id="A0A2G8S0U6"/>
<reference evidence="1 2" key="1">
    <citation type="journal article" date="2015" name="Sci. Rep.">
        <title>Chromosome-level genome map provides insights into diverse defense mechanisms in the medicinal fungus Ganoderma sinense.</title>
        <authorList>
            <person name="Zhu Y."/>
            <person name="Xu J."/>
            <person name="Sun C."/>
            <person name="Zhou S."/>
            <person name="Xu H."/>
            <person name="Nelson D.R."/>
            <person name="Qian J."/>
            <person name="Song J."/>
            <person name="Luo H."/>
            <person name="Xiang L."/>
            <person name="Li Y."/>
            <person name="Xu Z."/>
            <person name="Ji A."/>
            <person name="Wang L."/>
            <person name="Lu S."/>
            <person name="Hayward A."/>
            <person name="Sun W."/>
            <person name="Li X."/>
            <person name="Schwartz D.C."/>
            <person name="Wang Y."/>
            <person name="Chen S."/>
        </authorList>
    </citation>
    <scope>NUCLEOTIDE SEQUENCE [LARGE SCALE GENOMIC DNA]</scope>
    <source>
        <strain evidence="1 2">ZZ0214-1</strain>
    </source>
</reference>
<organism evidence="1 2">
    <name type="scientific">Ganoderma sinense ZZ0214-1</name>
    <dbReference type="NCBI Taxonomy" id="1077348"/>
    <lineage>
        <taxon>Eukaryota</taxon>
        <taxon>Fungi</taxon>
        <taxon>Dikarya</taxon>
        <taxon>Basidiomycota</taxon>
        <taxon>Agaricomycotina</taxon>
        <taxon>Agaricomycetes</taxon>
        <taxon>Polyporales</taxon>
        <taxon>Polyporaceae</taxon>
        <taxon>Ganoderma</taxon>
    </lineage>
</organism>
<gene>
    <name evidence="1" type="ORF">GSI_10320</name>
</gene>
<keyword evidence="2" id="KW-1185">Reference proteome</keyword>
<protein>
    <recommendedName>
        <fullName evidence="3">F-box domain-containing protein</fullName>
    </recommendedName>
</protein>
<dbReference type="EMBL" id="AYKW01000034">
    <property type="protein sequence ID" value="PIL27178.1"/>
    <property type="molecule type" value="Genomic_DNA"/>
</dbReference>